<reference evidence="2" key="1">
    <citation type="submission" date="2011-02" db="EMBL/GenBank/DDBJ databases">
        <title>The complete genome of Planctomyces brasiliensis DSM 5305.</title>
        <authorList>
            <person name="Lucas S."/>
            <person name="Copeland A."/>
            <person name="Lapidus A."/>
            <person name="Bruce D."/>
            <person name="Goodwin L."/>
            <person name="Pitluck S."/>
            <person name="Kyrpides N."/>
            <person name="Mavromatis K."/>
            <person name="Pagani I."/>
            <person name="Ivanova N."/>
            <person name="Ovchinnikova G."/>
            <person name="Lu M."/>
            <person name="Detter J.C."/>
            <person name="Han C."/>
            <person name="Land M."/>
            <person name="Hauser L."/>
            <person name="Markowitz V."/>
            <person name="Cheng J.-F."/>
            <person name="Hugenholtz P."/>
            <person name="Woyke T."/>
            <person name="Wu D."/>
            <person name="Tindall B."/>
            <person name="Pomrenke H.G."/>
            <person name="Brambilla E."/>
            <person name="Klenk H.-P."/>
            <person name="Eisen J.A."/>
        </authorList>
    </citation>
    <scope>NUCLEOTIDE SEQUENCE [LARGE SCALE GENOMIC DNA]</scope>
    <source>
        <strain evidence="2">ATCC 49424 / DSM 5305 / JCM 21570 / IAM 15109 / NBRC 103401 / IFAM 1448</strain>
    </source>
</reference>
<evidence type="ECO:0000313" key="2">
    <source>
        <dbReference type="Proteomes" id="UP000006860"/>
    </source>
</evidence>
<dbReference type="KEGG" id="pbs:Plabr_3292"/>
<accession>F0SKD2</accession>
<proteinExistence type="predicted"/>
<dbReference type="AlphaFoldDB" id="F0SKD2"/>
<gene>
    <name evidence="1" type="ordered locus">Plabr_3292</name>
</gene>
<dbReference type="HOGENOM" id="CLU_2901468_0_0_0"/>
<keyword evidence="2" id="KW-1185">Reference proteome</keyword>
<organism evidence="1 2">
    <name type="scientific">Rubinisphaera brasiliensis (strain ATCC 49424 / DSM 5305 / JCM 21570 / IAM 15109 / NBRC 103401 / IFAM 1448)</name>
    <name type="common">Planctomyces brasiliensis</name>
    <dbReference type="NCBI Taxonomy" id="756272"/>
    <lineage>
        <taxon>Bacteria</taxon>
        <taxon>Pseudomonadati</taxon>
        <taxon>Planctomycetota</taxon>
        <taxon>Planctomycetia</taxon>
        <taxon>Planctomycetales</taxon>
        <taxon>Planctomycetaceae</taxon>
        <taxon>Rubinisphaera</taxon>
    </lineage>
</organism>
<evidence type="ECO:0000313" key="1">
    <source>
        <dbReference type="EMBL" id="ADY60889.1"/>
    </source>
</evidence>
<dbReference type="EMBL" id="CP002546">
    <property type="protein sequence ID" value="ADY60889.1"/>
    <property type="molecule type" value="Genomic_DNA"/>
</dbReference>
<dbReference type="Proteomes" id="UP000006860">
    <property type="component" value="Chromosome"/>
</dbReference>
<name>F0SKD2_RUBBR</name>
<sequence>MTTAATTQYFWAATWDGIRAAATSLLRFAQIYEKCHEQMRQQGELDLPIEHAAVIVTPDRLR</sequence>
<protein>
    <submittedName>
        <fullName evidence="1">Uncharacterized protein</fullName>
    </submittedName>
</protein>